<dbReference type="KEGG" id="tcy:Thicy_0750"/>
<feature type="domain" description="CYTH" evidence="2">
    <location>
        <begin position="2"/>
        <end position="153"/>
    </location>
</feature>
<dbReference type="CDD" id="cd07891">
    <property type="entry name" value="CYTH-like_CthTTM-like_1"/>
    <property type="match status" value="1"/>
</dbReference>
<dbReference type="OrthoDB" id="9805588at2"/>
<reference evidence="3 4" key="1">
    <citation type="submission" date="2011-05" db="EMBL/GenBank/DDBJ databases">
        <title>Complete sequence of Thioalkalimicrobium cyclicum ALM1.</title>
        <authorList>
            <consortium name="US DOE Joint Genome Institute"/>
            <person name="Lucas S."/>
            <person name="Han J."/>
            <person name="Lapidus A."/>
            <person name="Cheng J.-F."/>
            <person name="Goodwin L."/>
            <person name="Pitluck S."/>
            <person name="Peters L."/>
            <person name="Mikhailova N."/>
            <person name="Davenport K."/>
            <person name="Han C."/>
            <person name="Tapia R."/>
            <person name="Land M."/>
            <person name="Hauser L."/>
            <person name="Kyrpides N."/>
            <person name="Ivanova N."/>
            <person name="Pagani I."/>
            <person name="Kappler U."/>
            <person name="Woyke T."/>
        </authorList>
    </citation>
    <scope>NUCLEOTIDE SEQUENCE [LARGE SCALE GENOMIC DNA]</scope>
    <source>
        <strain evidence="4">DSM 14477 / JCM 11371 / ALM1</strain>
    </source>
</reference>
<feature type="active site" description="Proton acceptor" evidence="1">
    <location>
        <position position="30"/>
    </location>
</feature>
<dbReference type="PIRSF" id="PIRSF016487">
    <property type="entry name" value="CYTH_UCP016487"/>
    <property type="match status" value="1"/>
</dbReference>
<protein>
    <submittedName>
        <fullName evidence="3">Adenylate cyclase</fullName>
    </submittedName>
</protein>
<dbReference type="Gene3D" id="2.40.320.10">
    <property type="entry name" value="Hypothetical Protein Pfu-838710-001"/>
    <property type="match status" value="1"/>
</dbReference>
<dbReference type="InterPro" id="IPR033469">
    <property type="entry name" value="CYTH-like_dom_sf"/>
</dbReference>
<dbReference type="HOGENOM" id="CLU_109545_1_0_6"/>
<evidence type="ECO:0000313" key="4">
    <source>
        <dbReference type="Proteomes" id="UP000009232"/>
    </source>
</evidence>
<accession>F6DCD6</accession>
<evidence type="ECO:0000313" key="3">
    <source>
        <dbReference type="EMBL" id="AEG31522.1"/>
    </source>
</evidence>
<proteinExistence type="predicted"/>
<dbReference type="STRING" id="717773.Thicy_0750"/>
<evidence type="ECO:0000259" key="2">
    <source>
        <dbReference type="PROSITE" id="PS51707"/>
    </source>
</evidence>
<organism evidence="3 4">
    <name type="scientific">Thiomicrospira cyclica (strain DSM 14477 / JCM 11371 / ALM1)</name>
    <name type="common">Thioalkalimicrobium cyclicum</name>
    <dbReference type="NCBI Taxonomy" id="717773"/>
    <lineage>
        <taxon>Bacteria</taxon>
        <taxon>Pseudomonadati</taxon>
        <taxon>Pseudomonadota</taxon>
        <taxon>Gammaproteobacteria</taxon>
        <taxon>Thiotrichales</taxon>
        <taxon>Piscirickettsiaceae</taxon>
        <taxon>Thiomicrospira</taxon>
    </lineage>
</organism>
<dbReference type="eggNOG" id="COG2954">
    <property type="taxonomic scope" value="Bacteria"/>
</dbReference>
<evidence type="ECO:0000256" key="1">
    <source>
        <dbReference type="PIRSR" id="PIRSR016487-1"/>
    </source>
</evidence>
<dbReference type="AlphaFoldDB" id="F6DCD6"/>
<sequence>MAREIERKFLVIADYWREQVIKQTRFVQGYLNSIEETSCKSSVRIRLEGDQANINIKSLEIGLSRDEYEYSIDLADAENMLKNLTVGPVIEKIRYLVPATTGVWEIDEFFGDNVGLIIAELELPDENTPIDLPDWIGAEVTDDLKYYNVSLSKNPYSQWK</sequence>
<dbReference type="SUPFAM" id="SSF55154">
    <property type="entry name" value="CYTH-like phosphatases"/>
    <property type="match status" value="1"/>
</dbReference>
<dbReference type="PROSITE" id="PS51707">
    <property type="entry name" value="CYTH"/>
    <property type="match status" value="1"/>
</dbReference>
<dbReference type="PANTHER" id="PTHR40114:SF1">
    <property type="entry name" value="SLR0698 PROTEIN"/>
    <property type="match status" value="1"/>
</dbReference>
<dbReference type="EMBL" id="CP002776">
    <property type="protein sequence ID" value="AEG31522.1"/>
    <property type="molecule type" value="Genomic_DNA"/>
</dbReference>
<dbReference type="InterPro" id="IPR023577">
    <property type="entry name" value="CYTH_domain"/>
</dbReference>
<dbReference type="Proteomes" id="UP000009232">
    <property type="component" value="Chromosome"/>
</dbReference>
<keyword evidence="4" id="KW-1185">Reference proteome</keyword>
<dbReference type="RefSeq" id="WP_013835301.1">
    <property type="nucleotide sequence ID" value="NC_015581.1"/>
</dbReference>
<dbReference type="SMART" id="SM01118">
    <property type="entry name" value="CYTH"/>
    <property type="match status" value="1"/>
</dbReference>
<dbReference type="Pfam" id="PF01928">
    <property type="entry name" value="CYTH"/>
    <property type="match status" value="1"/>
</dbReference>
<dbReference type="PANTHER" id="PTHR40114">
    <property type="entry name" value="SLR0698 PROTEIN"/>
    <property type="match status" value="1"/>
</dbReference>
<name>F6DCD6_THICA</name>
<dbReference type="InterPro" id="IPR012042">
    <property type="entry name" value="NeuTTM/CthTTM-like"/>
</dbReference>
<gene>
    <name evidence="3" type="ordered locus">Thicy_0750</name>
</gene>